<feature type="non-terminal residue" evidence="11">
    <location>
        <position position="110"/>
    </location>
</feature>
<dbReference type="EMBL" id="WBMV01009212">
    <property type="protein sequence ID" value="NXC36849.1"/>
    <property type="molecule type" value="Genomic_DNA"/>
</dbReference>
<dbReference type="Pfam" id="PF00969">
    <property type="entry name" value="MHC_II_beta"/>
    <property type="match status" value="1"/>
</dbReference>
<evidence type="ECO:0000256" key="5">
    <source>
        <dbReference type="ARBA" id="ARBA00023130"/>
    </source>
</evidence>
<keyword evidence="9" id="KW-0491">MHC II</keyword>
<dbReference type="InterPro" id="IPR050160">
    <property type="entry name" value="MHC/Immunoglobulin"/>
</dbReference>
<sequence length="110" mass="13043">GAPPALSPAHSEVLLRLSKHECHFINGIDRVRYLERQFYNREQLVHFDRDVGHYVGHSPCGEIQARHWNSDPQWMEYKRTVVDTYCRHNYRVDIPFTVNRRVPPSPFQSL</sequence>
<keyword evidence="5" id="KW-1064">Adaptive immunity</keyword>
<dbReference type="SMART" id="SM00921">
    <property type="entry name" value="MHC_II_beta"/>
    <property type="match status" value="1"/>
</dbReference>
<dbReference type="SUPFAM" id="SSF54452">
    <property type="entry name" value="MHC antigen-recognition domain"/>
    <property type="match status" value="1"/>
</dbReference>
<evidence type="ECO:0000313" key="12">
    <source>
        <dbReference type="Proteomes" id="UP000614027"/>
    </source>
</evidence>
<comment type="subcellular location">
    <subcellularLocation>
        <location evidence="1">Membrane</location>
        <topology evidence="1">Single-pass type I membrane protein</topology>
    </subcellularLocation>
</comment>
<dbReference type="OrthoDB" id="10043043at2759"/>
<proteinExistence type="predicted"/>
<accession>A0A851N0I4</accession>
<evidence type="ECO:0000256" key="7">
    <source>
        <dbReference type="ARBA" id="ARBA00023157"/>
    </source>
</evidence>
<dbReference type="GO" id="GO:0002250">
    <property type="term" value="P:adaptive immune response"/>
    <property type="evidence" value="ECO:0007669"/>
    <property type="project" value="UniProtKB-KW"/>
</dbReference>
<keyword evidence="6" id="KW-0472">Membrane</keyword>
<evidence type="ECO:0000256" key="6">
    <source>
        <dbReference type="ARBA" id="ARBA00023136"/>
    </source>
</evidence>
<dbReference type="InterPro" id="IPR014745">
    <property type="entry name" value="MHC_II_a/b_N"/>
</dbReference>
<feature type="non-terminal residue" evidence="11">
    <location>
        <position position="1"/>
    </location>
</feature>
<keyword evidence="8" id="KW-0325">Glycoprotein</keyword>
<gene>
    <name evidence="11" type="primary">Hladrb1_2</name>
    <name evidence="11" type="ORF">CAMPRO_R07288</name>
</gene>
<feature type="domain" description="MHC class II beta chain N-terminal" evidence="10">
    <location>
        <begin position="20"/>
        <end position="94"/>
    </location>
</feature>
<dbReference type="InterPro" id="IPR011162">
    <property type="entry name" value="MHC_I/II-like_Ag-recog"/>
</dbReference>
<dbReference type="Gene3D" id="3.10.320.10">
    <property type="entry name" value="Class II Histocompatibility Antigen, M Beta Chain, Chain B, domain 1"/>
    <property type="match status" value="1"/>
</dbReference>
<evidence type="ECO:0000256" key="1">
    <source>
        <dbReference type="ARBA" id="ARBA00004479"/>
    </source>
</evidence>
<evidence type="ECO:0000259" key="10">
    <source>
        <dbReference type="SMART" id="SM00921"/>
    </source>
</evidence>
<dbReference type="PANTHER" id="PTHR19944">
    <property type="entry name" value="MHC CLASS II-RELATED"/>
    <property type="match status" value="1"/>
</dbReference>
<evidence type="ECO:0000256" key="4">
    <source>
        <dbReference type="ARBA" id="ARBA00022989"/>
    </source>
</evidence>
<dbReference type="PANTHER" id="PTHR19944:SF99">
    <property type="entry name" value="HLA CLASS II HISTOCOMPATIBILITY ANTIGEN, DRB1 BETA CHAIN"/>
    <property type="match status" value="1"/>
</dbReference>
<dbReference type="Proteomes" id="UP000614027">
    <property type="component" value="Unassembled WGS sequence"/>
</dbReference>
<dbReference type="GO" id="GO:0002504">
    <property type="term" value="P:antigen processing and presentation of peptide or polysaccharide antigen via MHC class II"/>
    <property type="evidence" value="ECO:0007669"/>
    <property type="project" value="UniProtKB-KW"/>
</dbReference>
<dbReference type="InterPro" id="IPR000353">
    <property type="entry name" value="MHC_II_b_N"/>
</dbReference>
<evidence type="ECO:0000256" key="2">
    <source>
        <dbReference type="ARBA" id="ARBA00022692"/>
    </source>
</evidence>
<keyword evidence="2" id="KW-0812">Transmembrane</keyword>
<dbReference type="GO" id="GO:0042613">
    <property type="term" value="C:MHC class II protein complex"/>
    <property type="evidence" value="ECO:0007669"/>
    <property type="project" value="UniProtKB-KW"/>
</dbReference>
<protein>
    <submittedName>
        <fullName evidence="11">2B14 protein</fullName>
    </submittedName>
</protein>
<evidence type="ECO:0000256" key="8">
    <source>
        <dbReference type="ARBA" id="ARBA00023180"/>
    </source>
</evidence>
<evidence type="ECO:0000256" key="9">
    <source>
        <dbReference type="ARBA" id="ARBA00023182"/>
    </source>
</evidence>
<name>A0A851N0I4_9DEND</name>
<keyword evidence="4" id="KW-1133">Transmembrane helix</keyword>
<dbReference type="FunFam" id="3.10.320.10:FF:000001">
    <property type="entry name" value="HLA class II histocompatibility antigen, DRB1-1 beta chain"/>
    <property type="match status" value="1"/>
</dbReference>
<keyword evidence="7" id="KW-1015">Disulfide bond</keyword>
<organism evidence="11 12">
    <name type="scientific">Campylorhamphus procurvoides</name>
    <dbReference type="NCBI Taxonomy" id="190295"/>
    <lineage>
        <taxon>Eukaryota</taxon>
        <taxon>Metazoa</taxon>
        <taxon>Chordata</taxon>
        <taxon>Craniata</taxon>
        <taxon>Vertebrata</taxon>
        <taxon>Euteleostomi</taxon>
        <taxon>Archelosauria</taxon>
        <taxon>Archosauria</taxon>
        <taxon>Dinosauria</taxon>
        <taxon>Saurischia</taxon>
        <taxon>Theropoda</taxon>
        <taxon>Coelurosauria</taxon>
        <taxon>Aves</taxon>
        <taxon>Neognathae</taxon>
        <taxon>Neoaves</taxon>
        <taxon>Telluraves</taxon>
        <taxon>Australaves</taxon>
        <taxon>Passeriformes</taxon>
        <taxon>Dendrocolaptidae</taxon>
        <taxon>Campylorhamphus</taxon>
    </lineage>
</organism>
<evidence type="ECO:0000313" key="11">
    <source>
        <dbReference type="EMBL" id="NXC36849.1"/>
    </source>
</evidence>
<keyword evidence="3" id="KW-0391">Immunity</keyword>
<comment type="caution">
    <text evidence="11">The sequence shown here is derived from an EMBL/GenBank/DDBJ whole genome shotgun (WGS) entry which is preliminary data.</text>
</comment>
<reference evidence="11" key="1">
    <citation type="submission" date="2019-09" db="EMBL/GenBank/DDBJ databases">
        <title>Bird 10,000 Genomes (B10K) Project - Family phase.</title>
        <authorList>
            <person name="Zhang G."/>
        </authorList>
    </citation>
    <scope>NUCLEOTIDE SEQUENCE</scope>
    <source>
        <strain evidence="11">B10K-DU-001-09</strain>
        <tissue evidence="11">Muscle</tissue>
    </source>
</reference>
<keyword evidence="12" id="KW-1185">Reference proteome</keyword>
<evidence type="ECO:0000256" key="3">
    <source>
        <dbReference type="ARBA" id="ARBA00022859"/>
    </source>
</evidence>
<dbReference type="AlphaFoldDB" id="A0A851N0I4"/>